<comment type="caution">
    <text evidence="1">The sequence shown here is derived from an EMBL/GenBank/DDBJ whole genome shotgun (WGS) entry which is preliminary data.</text>
</comment>
<protein>
    <submittedName>
        <fullName evidence="1">Uncharacterized protein</fullName>
    </submittedName>
</protein>
<keyword evidence="2" id="KW-1185">Reference proteome</keyword>
<reference evidence="1" key="1">
    <citation type="submission" date="2022-02" db="EMBL/GenBank/DDBJ databases">
        <title>Plant Genome Project.</title>
        <authorList>
            <person name="Zhang R.-G."/>
        </authorList>
    </citation>
    <scope>NUCLEOTIDE SEQUENCE</scope>
    <source>
        <strain evidence="1">AT1</strain>
    </source>
</reference>
<name>A0ACC0NWT1_RHOML</name>
<sequence length="401" mass="44814">MCDPVSSKTFLLPYSITVSPNSKFGSCISAIGRTLRISTPRNGGSQFTRACFGSNEDEANSAKSTNSMETSRNSIRTAFSGELGLKERGKQQIDLKRGKEKSKSENRVYVGNETKVDARINEPSVSSGVDFIERLKDEDLVRSEEGCDEKLEELERRNGDRNVRRGRQLMKRSNMLAKQVISIQSALSLGFVSQLWVDTVSWVVLVVELRPNLLSGESERFFLEDVSQVGDVVLIPDESVLENDFHMVGLETLVGYNVVTAGRRSIGKVRGYTFNLNSGAVESLELDSFGVSIIPSSLVSTYALLVEDVLEVVSDTVVVHEAAASRIQRLTKGFWGLQRLGKSTDEFGDYSDPEREPVQFDHGGSRLRDHGASRQRSFTSRKFRPKMRESEEDWELPMDYL</sequence>
<gene>
    <name evidence="1" type="ORF">RHMOL_Rhmol05G0321300</name>
</gene>
<proteinExistence type="predicted"/>
<evidence type="ECO:0000313" key="2">
    <source>
        <dbReference type="Proteomes" id="UP001062846"/>
    </source>
</evidence>
<dbReference type="Proteomes" id="UP001062846">
    <property type="component" value="Chromosome 5"/>
</dbReference>
<organism evidence="1 2">
    <name type="scientific">Rhododendron molle</name>
    <name type="common">Chinese azalea</name>
    <name type="synonym">Azalea mollis</name>
    <dbReference type="NCBI Taxonomy" id="49168"/>
    <lineage>
        <taxon>Eukaryota</taxon>
        <taxon>Viridiplantae</taxon>
        <taxon>Streptophyta</taxon>
        <taxon>Embryophyta</taxon>
        <taxon>Tracheophyta</taxon>
        <taxon>Spermatophyta</taxon>
        <taxon>Magnoliopsida</taxon>
        <taxon>eudicotyledons</taxon>
        <taxon>Gunneridae</taxon>
        <taxon>Pentapetalae</taxon>
        <taxon>asterids</taxon>
        <taxon>Ericales</taxon>
        <taxon>Ericaceae</taxon>
        <taxon>Ericoideae</taxon>
        <taxon>Rhodoreae</taxon>
        <taxon>Rhododendron</taxon>
    </lineage>
</organism>
<dbReference type="EMBL" id="CM046392">
    <property type="protein sequence ID" value="KAI8557244.1"/>
    <property type="molecule type" value="Genomic_DNA"/>
</dbReference>
<accession>A0ACC0NWT1</accession>
<evidence type="ECO:0000313" key="1">
    <source>
        <dbReference type="EMBL" id="KAI8557244.1"/>
    </source>
</evidence>